<accession>A0A2Z3JBQ7</accession>
<evidence type="ECO:0000313" key="2">
    <source>
        <dbReference type="Proteomes" id="UP000245368"/>
    </source>
</evidence>
<reference evidence="1 2" key="1">
    <citation type="submission" date="2018-05" db="EMBL/GenBank/DDBJ databases">
        <title>Complete Genome Sequence of Deinococcus sp. strain 17bor-2.</title>
        <authorList>
            <person name="Srinivasan S."/>
        </authorList>
    </citation>
    <scope>NUCLEOTIDE SEQUENCE [LARGE SCALE GENOMIC DNA]</scope>
    <source>
        <strain evidence="1 2">17bor-2</strain>
    </source>
</reference>
<gene>
    <name evidence="1" type="ORF">DKM44_03830</name>
</gene>
<sequence>MVLSAATLQAILDLQERLFIVGDPEVEVEQEEEVSKVTLYVQMPERWFHSNKHLDLVYRTLEDTSTKTSLIVVEISCYEPLDWDEA</sequence>
<dbReference type="KEGG" id="dez:DKM44_03830"/>
<organism evidence="1 2">
    <name type="scientific">Deinococcus irradiatisoli</name>
    <dbReference type="NCBI Taxonomy" id="2202254"/>
    <lineage>
        <taxon>Bacteria</taxon>
        <taxon>Thermotogati</taxon>
        <taxon>Deinococcota</taxon>
        <taxon>Deinococci</taxon>
        <taxon>Deinococcales</taxon>
        <taxon>Deinococcaceae</taxon>
        <taxon>Deinococcus</taxon>
    </lineage>
</organism>
<dbReference type="Proteomes" id="UP000245368">
    <property type="component" value="Chromosome"/>
</dbReference>
<keyword evidence="2" id="KW-1185">Reference proteome</keyword>
<dbReference type="EMBL" id="CP029494">
    <property type="protein sequence ID" value="AWN22472.1"/>
    <property type="molecule type" value="Genomic_DNA"/>
</dbReference>
<proteinExistence type="predicted"/>
<protein>
    <submittedName>
        <fullName evidence="1">Uncharacterized protein</fullName>
    </submittedName>
</protein>
<name>A0A2Z3JBQ7_9DEIO</name>
<dbReference type="AlphaFoldDB" id="A0A2Z3JBQ7"/>
<evidence type="ECO:0000313" key="1">
    <source>
        <dbReference type="EMBL" id="AWN22472.1"/>
    </source>
</evidence>